<comment type="similarity">
    <text evidence="1">Belongs to the HupH/HyaF family.</text>
</comment>
<comment type="caution">
    <text evidence="3">The sequence shown here is derived from an EMBL/GenBank/DDBJ whole genome shotgun (WGS) entry which is preliminary data.</text>
</comment>
<accession>A0A269XXJ8</accession>
<dbReference type="EMBL" id="NCXK01000009">
    <property type="protein sequence ID" value="PAK77975.1"/>
    <property type="molecule type" value="Genomic_DNA"/>
</dbReference>
<sequence>MSASFMFPPVGFGPGSQIGQEDEELNYLAMPSGVHVYEPHVPEIDDPATMAATLAFLGDLQKQAQAWREGDVRMLPRHNLSPAAGAAVNDALGEGEVSARLEDTAGLVEVQETVFAGIWSLRAYGGPPGQDVREQVEVSAFPKALLARAFPLRRARPDMAAGVADGVVNAPAILTELFDRSENWKPQNSPHVVNLSLLPHTPEDMALLETSLGRGRLTILSRGYGNCRIEATATPHVWRVRYFNSMDTLILDTIEVSAVPEVACAAVEDIADSATRLREICAVLQEESASPQGGQA</sequence>
<evidence type="ECO:0000313" key="3">
    <source>
        <dbReference type="EMBL" id="PAK77975.1"/>
    </source>
</evidence>
<dbReference type="Proteomes" id="UP000216151">
    <property type="component" value="Unassembled WGS sequence"/>
</dbReference>
<feature type="domain" description="HupH hydrogenase expression protein C-terminal" evidence="2">
    <location>
        <begin position="55"/>
        <end position="149"/>
    </location>
</feature>
<dbReference type="InterPro" id="IPR038527">
    <property type="entry name" value="HupH_C_sf"/>
</dbReference>
<feature type="domain" description="HupH hydrogenase expression protein C-terminal" evidence="2">
    <location>
        <begin position="167"/>
        <end position="283"/>
    </location>
</feature>
<name>A0A269XXJ8_9PROT</name>
<dbReference type="RefSeq" id="WP_095349799.1">
    <property type="nucleotide sequence ID" value="NZ_JBDNMF010000019.1"/>
</dbReference>
<protein>
    <submittedName>
        <fullName evidence="3">Hydrogenase expression/formation protein</fullName>
    </submittedName>
</protein>
<evidence type="ECO:0000256" key="1">
    <source>
        <dbReference type="ARBA" id="ARBA00010832"/>
    </source>
</evidence>
<dbReference type="Gene3D" id="3.30.1370.140">
    <property type="entry name" value="HupH hydrogenase expression protein, C-terminal domain"/>
    <property type="match status" value="2"/>
</dbReference>
<dbReference type="Pfam" id="PF04809">
    <property type="entry name" value="HupH_C"/>
    <property type="match status" value="2"/>
</dbReference>
<keyword evidence="4" id="KW-1185">Reference proteome</keyword>
<organism evidence="3 4">
    <name type="scientific">Acetobacter fabarum</name>
    <dbReference type="NCBI Taxonomy" id="483199"/>
    <lineage>
        <taxon>Bacteria</taxon>
        <taxon>Pseudomonadati</taxon>
        <taxon>Pseudomonadota</taxon>
        <taxon>Alphaproteobacteria</taxon>
        <taxon>Acetobacterales</taxon>
        <taxon>Acetobacteraceae</taxon>
        <taxon>Acetobacter</taxon>
    </lineage>
</organism>
<dbReference type="OrthoDB" id="6560677at2"/>
<proteinExistence type="inferred from homology"/>
<dbReference type="AlphaFoldDB" id="A0A269XXJ8"/>
<reference evidence="3 4" key="1">
    <citation type="submission" date="2017-04" db="EMBL/GenBank/DDBJ databases">
        <title>Kefir bacterial isolates.</title>
        <authorList>
            <person name="Kim Y."/>
            <person name="Blasche S."/>
            <person name="Patil K.R."/>
        </authorList>
    </citation>
    <scope>NUCLEOTIDE SEQUENCE [LARGE SCALE GENOMIC DNA]</scope>
    <source>
        <strain evidence="3 4">KR</strain>
    </source>
</reference>
<dbReference type="InterPro" id="IPR006894">
    <property type="entry name" value="HupH_Hydgase_express_prot_C"/>
</dbReference>
<evidence type="ECO:0000259" key="2">
    <source>
        <dbReference type="Pfam" id="PF04809"/>
    </source>
</evidence>
<evidence type="ECO:0000313" key="4">
    <source>
        <dbReference type="Proteomes" id="UP000216151"/>
    </source>
</evidence>
<gene>
    <name evidence="3" type="ORF">B8X00_08280</name>
</gene>